<dbReference type="PROSITE" id="PS52016">
    <property type="entry name" value="TONB_DEPENDENT_REC_3"/>
    <property type="match status" value="1"/>
</dbReference>
<name>A0AAC9I3L3_9FLAO</name>
<evidence type="ECO:0000256" key="5">
    <source>
        <dbReference type="ARBA" id="ARBA00022729"/>
    </source>
</evidence>
<evidence type="ECO:0000256" key="6">
    <source>
        <dbReference type="ARBA" id="ARBA00023077"/>
    </source>
</evidence>
<proteinExistence type="inferred from homology"/>
<feature type="signal peptide" evidence="12">
    <location>
        <begin position="1"/>
        <end position="22"/>
    </location>
</feature>
<evidence type="ECO:0000256" key="11">
    <source>
        <dbReference type="RuleBase" id="RU003357"/>
    </source>
</evidence>
<evidence type="ECO:0000256" key="9">
    <source>
        <dbReference type="ARBA" id="ARBA00023237"/>
    </source>
</evidence>
<keyword evidence="5 12" id="KW-0732">Signal</keyword>
<dbReference type="Pfam" id="PF13715">
    <property type="entry name" value="CarbopepD_reg_2"/>
    <property type="match status" value="1"/>
</dbReference>
<dbReference type="GO" id="GO:0009279">
    <property type="term" value="C:cell outer membrane"/>
    <property type="evidence" value="ECO:0007669"/>
    <property type="project" value="UniProtKB-SubCell"/>
</dbReference>
<dbReference type="GO" id="GO:0044718">
    <property type="term" value="P:siderophore transmembrane transport"/>
    <property type="evidence" value="ECO:0007669"/>
    <property type="project" value="TreeGrafter"/>
</dbReference>
<dbReference type="FunFam" id="2.60.40.1120:FF:000003">
    <property type="entry name" value="Outer membrane protein Omp121"/>
    <property type="match status" value="1"/>
</dbReference>
<evidence type="ECO:0000256" key="4">
    <source>
        <dbReference type="ARBA" id="ARBA00022692"/>
    </source>
</evidence>
<dbReference type="SUPFAM" id="SSF49464">
    <property type="entry name" value="Carboxypeptidase regulatory domain-like"/>
    <property type="match status" value="1"/>
</dbReference>
<dbReference type="InterPro" id="IPR008969">
    <property type="entry name" value="CarboxyPept-like_regulatory"/>
</dbReference>
<dbReference type="InterPro" id="IPR039426">
    <property type="entry name" value="TonB-dep_rcpt-like"/>
</dbReference>
<evidence type="ECO:0000259" key="13">
    <source>
        <dbReference type="Pfam" id="PF00593"/>
    </source>
</evidence>
<evidence type="ECO:0000313" key="15">
    <source>
        <dbReference type="EMBL" id="AOW08208.1"/>
    </source>
</evidence>
<accession>A0AAC9I3L3</accession>
<protein>
    <recommendedName>
        <fullName evidence="17">TonB-denpendent receptor</fullName>
    </recommendedName>
</protein>
<feature type="domain" description="TonB-dependent receptor-like beta-barrel" evidence="13">
    <location>
        <begin position="443"/>
        <end position="807"/>
    </location>
</feature>
<comment type="similarity">
    <text evidence="10 11">Belongs to the TonB-dependent receptor family.</text>
</comment>
<dbReference type="InterPro" id="IPR023997">
    <property type="entry name" value="TonB-dep_OMP_SusC/RagA_CS"/>
</dbReference>
<keyword evidence="9 10" id="KW-0998">Cell outer membrane</keyword>
<dbReference type="AlphaFoldDB" id="A0AAC9I3L3"/>
<dbReference type="Gene3D" id="2.170.130.10">
    <property type="entry name" value="TonB-dependent receptor, plug domain"/>
    <property type="match status" value="1"/>
</dbReference>
<dbReference type="InterPro" id="IPR012910">
    <property type="entry name" value="Plug_dom"/>
</dbReference>
<dbReference type="InterPro" id="IPR023996">
    <property type="entry name" value="TonB-dep_OMP_SusC/RagA"/>
</dbReference>
<organism evidence="15 16">
    <name type="scientific">Flavobacterium gilvum</name>
    <dbReference type="NCBI Taxonomy" id="1492737"/>
    <lineage>
        <taxon>Bacteria</taxon>
        <taxon>Pseudomonadati</taxon>
        <taxon>Bacteroidota</taxon>
        <taxon>Flavobacteriia</taxon>
        <taxon>Flavobacteriales</taxon>
        <taxon>Flavobacteriaceae</taxon>
        <taxon>Flavobacterium</taxon>
    </lineage>
</organism>
<evidence type="ECO:0000256" key="12">
    <source>
        <dbReference type="SAM" id="SignalP"/>
    </source>
</evidence>
<dbReference type="Gene3D" id="2.40.170.20">
    <property type="entry name" value="TonB-dependent receptor, beta-barrel domain"/>
    <property type="match status" value="1"/>
</dbReference>
<keyword evidence="3 10" id="KW-1134">Transmembrane beta strand</keyword>
<sequence>MRLKFKGLVVLFLALLAQISFAQERTVSGIVKDNANLPIPGVSVIIKGTRNGTQTDFDGKYTIKVTPDQTLVFSYVGMKSQEHKANSTSLNVTLTNSATELEGVTVTTAMGIKKQKRSLGYATASVGAKDLTDVANVNVFESLSGKVAGVDISTPAQPGASSKVIIRGFNSLSNNSPLYVVDGTPINNSSNSGTTSTRSYDAGNGVSDLDPNNIESMSILKGAAASALYGSRAANGVILITTKSAKNKSKISIDFLTSTDFNEVSRVPHLQDGFGQGWNGLSYSTWQGAANANNTVSNENGSWGAKYNGEERAWGSIVNGVQQVKPYVALPNNIKDFYDTGTTFTNSLRLSGGGENSNFSLNMSTVDSDGVFPSDADAYKRHTFGLNAGISSNKLTVRTSLNYIYKDQNVVNTGQGNTQEGSTVQQTLLQIPLDISIVDLKDYKNNPFNTPSNFFSPYVDNPYWSLQENSTNIIGNRVFGNVNLSYKITDKLVANYQMGGDYRNEKIKSYGAIMSFLPGSANADAGKAPVLGGVTERINENLEMDSNFSINYNTAINEDFNLNIMAGFNANQRGGSSLRASVTNLDIPNFYELSNSALSPIVVQDDFMRRSYGVFASVEGSYKNKLFATLTGRNDWTSTLPKGNNSYFYPSLNISGVVLETPEHFIKLRAGVAQIGNDTGFYQTNNTMIQGNAALGFGNIFLPIGGVNGYEFASNLGNSNLKPERTTEFELGFESNFYEKRVNLDLSVYQKKTTDLLFSRPLAASSGFASQTDNILDLQNKGIEIVLNIVPVRVKDFQWDFTTTFTKNESKVLDVAYGLDKITLASIYGVNFVAEKGQPLGVFKAYMPQYTPDGRPIATSAGYYKIGSDQTTVGTSQRDFVMGLKNNFRYKNFTLGCSFDWKQGGEMYSYTKRAANFSGSGIETTFNDRNPFIIPNSVVETVVDSNGNMQYAENTNPVTLANITNFYNTSANPGIEATHVIDKTFVRLRDVVVSYSIPNTYAQKLKLTNASISLYGKNLFMWTPAENPYIDPELSTYGDGLLSEAGEFATNPSQRSFGASLKLTF</sequence>
<evidence type="ECO:0000256" key="7">
    <source>
        <dbReference type="ARBA" id="ARBA00023136"/>
    </source>
</evidence>
<evidence type="ECO:0000259" key="14">
    <source>
        <dbReference type="Pfam" id="PF07715"/>
    </source>
</evidence>
<dbReference type="Pfam" id="PF07715">
    <property type="entry name" value="Plug"/>
    <property type="match status" value="1"/>
</dbReference>
<dbReference type="Proteomes" id="UP000175968">
    <property type="component" value="Chromosome"/>
</dbReference>
<keyword evidence="2 10" id="KW-0813">Transport</keyword>
<dbReference type="GO" id="GO:0015344">
    <property type="term" value="F:siderophore uptake transmembrane transporter activity"/>
    <property type="evidence" value="ECO:0007669"/>
    <property type="project" value="TreeGrafter"/>
</dbReference>
<feature type="domain" description="TonB-dependent receptor plug" evidence="14">
    <location>
        <begin position="116"/>
        <end position="237"/>
    </location>
</feature>
<comment type="subcellular location">
    <subcellularLocation>
        <location evidence="1 10">Cell outer membrane</location>
        <topology evidence="1 10">Multi-pass membrane protein</topology>
    </subcellularLocation>
</comment>
<keyword evidence="16" id="KW-1185">Reference proteome</keyword>
<evidence type="ECO:0000256" key="8">
    <source>
        <dbReference type="ARBA" id="ARBA00023170"/>
    </source>
</evidence>
<dbReference type="KEGG" id="fgl:EM308_01040"/>
<dbReference type="PANTHER" id="PTHR30069:SF29">
    <property type="entry name" value="HEMOGLOBIN AND HEMOGLOBIN-HAPTOGLOBIN-BINDING PROTEIN 1-RELATED"/>
    <property type="match status" value="1"/>
</dbReference>
<dbReference type="InterPro" id="IPR037066">
    <property type="entry name" value="Plug_dom_sf"/>
</dbReference>
<evidence type="ECO:0000256" key="2">
    <source>
        <dbReference type="ARBA" id="ARBA00022448"/>
    </source>
</evidence>
<dbReference type="PANTHER" id="PTHR30069">
    <property type="entry name" value="TONB-DEPENDENT OUTER MEMBRANE RECEPTOR"/>
    <property type="match status" value="1"/>
</dbReference>
<keyword evidence="7 10" id="KW-0472">Membrane</keyword>
<evidence type="ECO:0008006" key="17">
    <source>
        <dbReference type="Google" id="ProtNLM"/>
    </source>
</evidence>
<dbReference type="EMBL" id="CP017479">
    <property type="protein sequence ID" value="AOW08208.1"/>
    <property type="molecule type" value="Genomic_DNA"/>
</dbReference>
<evidence type="ECO:0000256" key="10">
    <source>
        <dbReference type="PROSITE-ProRule" id="PRU01360"/>
    </source>
</evidence>
<evidence type="ECO:0000313" key="16">
    <source>
        <dbReference type="Proteomes" id="UP000175968"/>
    </source>
</evidence>
<dbReference type="NCBIfam" id="TIGR04056">
    <property type="entry name" value="OMP_RagA_SusC"/>
    <property type="match status" value="1"/>
</dbReference>
<keyword evidence="4 10" id="KW-0812">Transmembrane</keyword>
<keyword evidence="8" id="KW-0675">Receptor</keyword>
<feature type="chain" id="PRO_5042219495" description="TonB-denpendent receptor" evidence="12">
    <location>
        <begin position="23"/>
        <end position="1065"/>
    </location>
</feature>
<reference evidence="15 16" key="1">
    <citation type="submission" date="2016-10" db="EMBL/GenBank/DDBJ databases">
        <title>Flavobacterium gilvum sp. nov., isolated from stream water.</title>
        <authorList>
            <person name="Shin S.-K."/>
            <person name="Cho Y.-J."/>
            <person name="Yi H."/>
        </authorList>
    </citation>
    <scope>NUCLEOTIDE SEQUENCE [LARGE SCALE GENOMIC DNA]</scope>
    <source>
        <strain evidence="15 16">EM1308</strain>
    </source>
</reference>
<dbReference type="InterPro" id="IPR000531">
    <property type="entry name" value="Beta-barrel_TonB"/>
</dbReference>
<dbReference type="SUPFAM" id="SSF56935">
    <property type="entry name" value="Porins"/>
    <property type="match status" value="1"/>
</dbReference>
<evidence type="ECO:0000256" key="3">
    <source>
        <dbReference type="ARBA" id="ARBA00022452"/>
    </source>
</evidence>
<dbReference type="NCBIfam" id="TIGR04057">
    <property type="entry name" value="SusC_RagA_signa"/>
    <property type="match status" value="1"/>
</dbReference>
<dbReference type="Gene3D" id="2.60.40.1120">
    <property type="entry name" value="Carboxypeptidase-like, regulatory domain"/>
    <property type="match status" value="1"/>
</dbReference>
<dbReference type="Pfam" id="PF00593">
    <property type="entry name" value="TonB_dep_Rec_b-barrel"/>
    <property type="match status" value="1"/>
</dbReference>
<keyword evidence="6 11" id="KW-0798">TonB box</keyword>
<evidence type="ECO:0000256" key="1">
    <source>
        <dbReference type="ARBA" id="ARBA00004571"/>
    </source>
</evidence>
<gene>
    <name evidence="15" type="ORF">EM308_01040</name>
</gene>
<dbReference type="InterPro" id="IPR036942">
    <property type="entry name" value="Beta-barrel_TonB_sf"/>
</dbReference>
<dbReference type="RefSeq" id="WP_051877782.1">
    <property type="nucleotide sequence ID" value="NZ_CP017479.1"/>
</dbReference>